<evidence type="ECO:0000313" key="4">
    <source>
        <dbReference type="Proteomes" id="UP000274556"/>
    </source>
</evidence>
<name>A0A495UL11_9GAMM</name>
<dbReference type="SUPFAM" id="SSF52540">
    <property type="entry name" value="P-loop containing nucleoside triphosphate hydrolases"/>
    <property type="match status" value="1"/>
</dbReference>
<proteinExistence type="predicted"/>
<evidence type="ECO:0000313" key="3">
    <source>
        <dbReference type="EMBL" id="RKT37911.1"/>
    </source>
</evidence>
<evidence type="ECO:0000256" key="1">
    <source>
        <dbReference type="SAM" id="MobiDB-lite"/>
    </source>
</evidence>
<feature type="region of interest" description="Disordered" evidence="1">
    <location>
        <begin position="294"/>
        <end position="331"/>
    </location>
</feature>
<keyword evidence="4" id="KW-1185">Reference proteome</keyword>
<feature type="domain" description="AAA+ ATPase" evidence="2">
    <location>
        <begin position="10"/>
        <end position="194"/>
    </location>
</feature>
<comment type="caution">
    <text evidence="3">The sequence shown here is derived from an EMBL/GenBank/DDBJ whole genome shotgun (WGS) entry which is preliminary data.</text>
</comment>
<evidence type="ECO:0000259" key="2">
    <source>
        <dbReference type="SMART" id="SM00382"/>
    </source>
</evidence>
<gene>
    <name evidence="3" type="ORF">BDD21_5422</name>
</gene>
<sequence>MFRKAEKRQARLRLALCGPSGSGKTYSALLIAQGLAPGGKIALIDTERGSGELYADLTAYDVAPLEPPYTPGRYIEIIRAAESAGYDVLVIDSLSHAWTGEGGILDMHDRATSASRSGNSFAAWREVTPKHNALVDAIIGAGLHVVVTMRTKTAYDLTDDGTGKKKPIKIGLSPVQRDGMEYEFTTVVDLSVDNHVATATKDRTRLFDGEHFVPTVATGEALRDWLNIGKDPAAESKRTLKALKASATRIGSVPELETWWRSRSAEIGLLTPSDRETLTGHCAGRKLAIIESAAKARATEENEEHEETPKRRGNGEDRPAAGIDALKAATL</sequence>
<dbReference type="Pfam" id="PF13479">
    <property type="entry name" value="AAA_24"/>
    <property type="match status" value="1"/>
</dbReference>
<dbReference type="OrthoDB" id="1625426at2"/>
<feature type="compositionally biased region" description="Basic and acidic residues" evidence="1">
    <location>
        <begin position="307"/>
        <end position="319"/>
    </location>
</feature>
<dbReference type="InterPro" id="IPR027417">
    <property type="entry name" value="P-loop_NTPase"/>
</dbReference>
<accession>A0A495UL11</accession>
<reference evidence="3 4" key="1">
    <citation type="submission" date="2018-10" db="EMBL/GenBank/DDBJ databases">
        <title>Genomic Encyclopedia of Archaeal and Bacterial Type Strains, Phase II (KMG-II): from individual species to whole genera.</title>
        <authorList>
            <person name="Goeker M."/>
        </authorList>
    </citation>
    <scope>NUCLEOTIDE SEQUENCE [LARGE SCALE GENOMIC DNA]</scope>
    <source>
        <strain evidence="3 4">DSM 235</strain>
    </source>
</reference>
<dbReference type="EMBL" id="RBXL01000002">
    <property type="protein sequence ID" value="RKT37911.1"/>
    <property type="molecule type" value="Genomic_DNA"/>
</dbReference>
<dbReference type="RefSeq" id="WP_120800202.1">
    <property type="nucleotide sequence ID" value="NZ_RBXL01000002.1"/>
</dbReference>
<protein>
    <submittedName>
        <fullName evidence="3">AAA domain-containing protein</fullName>
    </submittedName>
</protein>
<dbReference type="Gene3D" id="3.40.50.300">
    <property type="entry name" value="P-loop containing nucleotide triphosphate hydrolases"/>
    <property type="match status" value="1"/>
</dbReference>
<organism evidence="3 4">
    <name type="scientific">Thiocapsa rosea</name>
    <dbReference type="NCBI Taxonomy" id="69360"/>
    <lineage>
        <taxon>Bacteria</taxon>
        <taxon>Pseudomonadati</taxon>
        <taxon>Pseudomonadota</taxon>
        <taxon>Gammaproteobacteria</taxon>
        <taxon>Chromatiales</taxon>
        <taxon>Chromatiaceae</taxon>
        <taxon>Thiocapsa</taxon>
    </lineage>
</organism>
<dbReference type="AlphaFoldDB" id="A0A495UL11"/>
<dbReference type="Proteomes" id="UP000274556">
    <property type="component" value="Unassembled WGS sequence"/>
</dbReference>
<dbReference type="SMART" id="SM00382">
    <property type="entry name" value="AAA"/>
    <property type="match status" value="1"/>
</dbReference>
<dbReference type="InterPro" id="IPR003593">
    <property type="entry name" value="AAA+_ATPase"/>
</dbReference>